<proteinExistence type="inferred from homology"/>
<evidence type="ECO:0000256" key="2">
    <source>
        <dbReference type="HAMAP-Rule" id="MF_02087"/>
    </source>
</evidence>
<evidence type="ECO:0000313" key="6">
    <source>
        <dbReference type="EMBL" id="GLI55641.1"/>
    </source>
</evidence>
<evidence type="ECO:0000256" key="3">
    <source>
        <dbReference type="PIRSR" id="PIRSR004848-1"/>
    </source>
</evidence>
<dbReference type="Proteomes" id="UP001144471">
    <property type="component" value="Unassembled WGS sequence"/>
</dbReference>
<evidence type="ECO:0000256" key="1">
    <source>
        <dbReference type="ARBA" id="ARBA00022898"/>
    </source>
</evidence>
<reference evidence="6" key="1">
    <citation type="submission" date="2022-12" db="EMBL/GenBank/DDBJ databases">
        <title>Reference genome sequencing for broad-spectrum identification of bacterial and archaeal isolates by mass spectrometry.</title>
        <authorList>
            <person name="Sekiguchi Y."/>
            <person name="Tourlousse D.M."/>
        </authorList>
    </citation>
    <scope>NUCLEOTIDE SEQUENCE</scope>
    <source>
        <strain evidence="6">10succ1</strain>
    </source>
</reference>
<gene>
    <name evidence="6" type="ORF">PM10SUCC1_11550</name>
</gene>
<evidence type="ECO:0000256" key="4">
    <source>
        <dbReference type="RuleBase" id="RU004514"/>
    </source>
</evidence>
<dbReference type="SUPFAM" id="SSF51419">
    <property type="entry name" value="PLP-binding barrel"/>
    <property type="match status" value="1"/>
</dbReference>
<dbReference type="RefSeq" id="WP_281834239.1">
    <property type="nucleotide sequence ID" value="NZ_BSDY01000004.1"/>
</dbReference>
<dbReference type="PANTHER" id="PTHR10146">
    <property type="entry name" value="PROLINE SYNTHETASE CO-TRANSCRIBED BACTERIAL HOMOLOG PROTEIN"/>
    <property type="match status" value="1"/>
</dbReference>
<dbReference type="PANTHER" id="PTHR10146:SF14">
    <property type="entry name" value="PYRIDOXAL PHOSPHATE HOMEOSTASIS PROTEIN"/>
    <property type="match status" value="1"/>
</dbReference>
<organism evidence="6 7">
    <name type="scientific">Propionigenium maris DSM 9537</name>
    <dbReference type="NCBI Taxonomy" id="1123000"/>
    <lineage>
        <taxon>Bacteria</taxon>
        <taxon>Fusobacteriati</taxon>
        <taxon>Fusobacteriota</taxon>
        <taxon>Fusobacteriia</taxon>
        <taxon>Fusobacteriales</taxon>
        <taxon>Fusobacteriaceae</taxon>
        <taxon>Propionigenium</taxon>
    </lineage>
</organism>
<dbReference type="GO" id="GO:0030170">
    <property type="term" value="F:pyridoxal phosphate binding"/>
    <property type="evidence" value="ECO:0007669"/>
    <property type="project" value="UniProtKB-UniRule"/>
</dbReference>
<sequence length="229" mass="26464">MSKKDVIRQNIEEIREDIAKYSSHPEKVKLVAVTKYVGTEEMEGAFEAGNPIFGENRVQIIREKKEHFDTTAIGEDIQWHFIGNLQKNKVKYIIDYIDLVHSVNKLSLAKELDKRAAQIGRTIEVLLEVNVSGEESKEGYTVESLYKEIEELVKLKNIRYRGLMTMAPYSEDEEMIRGVFRGLRELKEELNTRYFEGQMTELSMGMTNDYRIALEEGSTIIRIGSKIFS</sequence>
<dbReference type="HAMAP" id="MF_02087">
    <property type="entry name" value="PLP_homeostasis"/>
    <property type="match status" value="1"/>
</dbReference>
<dbReference type="InterPro" id="IPR011078">
    <property type="entry name" value="PyrdxlP_homeostasis"/>
</dbReference>
<comment type="similarity">
    <text evidence="2 4">Belongs to the pyridoxal phosphate-binding protein YggS/PROSC family.</text>
</comment>
<dbReference type="PROSITE" id="PS01211">
    <property type="entry name" value="UPF0001"/>
    <property type="match status" value="1"/>
</dbReference>
<keyword evidence="1 2" id="KW-0663">Pyridoxal phosphate</keyword>
<protein>
    <recommendedName>
        <fullName evidence="2">Pyridoxal phosphate homeostasis protein</fullName>
        <shortName evidence="2">PLP homeostasis protein</shortName>
    </recommendedName>
</protein>
<dbReference type="Pfam" id="PF01168">
    <property type="entry name" value="Ala_racemase_N"/>
    <property type="match status" value="1"/>
</dbReference>
<keyword evidence="7" id="KW-1185">Reference proteome</keyword>
<name>A0A9W6GKX5_9FUSO</name>
<dbReference type="InterPro" id="IPR001608">
    <property type="entry name" value="Ala_racemase_N"/>
</dbReference>
<dbReference type="Gene3D" id="3.20.20.10">
    <property type="entry name" value="Alanine racemase"/>
    <property type="match status" value="1"/>
</dbReference>
<feature type="modified residue" description="N6-(pyridoxal phosphate)lysine" evidence="2 3">
    <location>
        <position position="35"/>
    </location>
</feature>
<dbReference type="AlphaFoldDB" id="A0A9W6GKX5"/>
<dbReference type="CDD" id="cd00635">
    <property type="entry name" value="PLPDE_III_YBL036c_like"/>
    <property type="match status" value="1"/>
</dbReference>
<dbReference type="InterPro" id="IPR029066">
    <property type="entry name" value="PLP-binding_barrel"/>
</dbReference>
<dbReference type="EMBL" id="BSDY01000004">
    <property type="protein sequence ID" value="GLI55641.1"/>
    <property type="molecule type" value="Genomic_DNA"/>
</dbReference>
<comment type="cofactor">
    <cofactor evidence="3">
        <name>pyridoxal 5'-phosphate</name>
        <dbReference type="ChEBI" id="CHEBI:597326"/>
    </cofactor>
</comment>
<evidence type="ECO:0000259" key="5">
    <source>
        <dbReference type="Pfam" id="PF01168"/>
    </source>
</evidence>
<comment type="caution">
    <text evidence="6">The sequence shown here is derived from an EMBL/GenBank/DDBJ whole genome shotgun (WGS) entry which is preliminary data.</text>
</comment>
<dbReference type="NCBIfam" id="TIGR00044">
    <property type="entry name" value="YggS family pyridoxal phosphate-dependent enzyme"/>
    <property type="match status" value="1"/>
</dbReference>
<comment type="function">
    <text evidence="2">Pyridoxal 5'-phosphate (PLP)-binding protein, which is involved in PLP homeostasis.</text>
</comment>
<dbReference type="PIRSF" id="PIRSF004848">
    <property type="entry name" value="YBL036c_PLPDEIII"/>
    <property type="match status" value="1"/>
</dbReference>
<accession>A0A9W6GKX5</accession>
<feature type="domain" description="Alanine racemase N-terminal" evidence="5">
    <location>
        <begin position="7"/>
        <end position="227"/>
    </location>
</feature>
<evidence type="ECO:0000313" key="7">
    <source>
        <dbReference type="Proteomes" id="UP001144471"/>
    </source>
</evidence>